<keyword evidence="3" id="KW-1185">Reference proteome</keyword>
<evidence type="ECO:0000313" key="3">
    <source>
        <dbReference type="Proteomes" id="UP000594261"/>
    </source>
</evidence>
<protein>
    <recommendedName>
        <fullName evidence="1">Factor of DNA methylation 1-5/IDN2 domain-containing protein</fullName>
    </recommendedName>
</protein>
<dbReference type="Gramene" id="QL01p031665:mrna">
    <property type="protein sequence ID" value="QL01p031665:mrna"/>
    <property type="gene ID" value="QL01p031665"/>
</dbReference>
<proteinExistence type="predicted"/>
<evidence type="ECO:0000313" key="2">
    <source>
        <dbReference type="EnsemblPlants" id="QL01p031665:mrna"/>
    </source>
</evidence>
<reference evidence="2 3" key="1">
    <citation type="journal article" date="2016" name="G3 (Bethesda)">
        <title>First Draft Assembly and Annotation of the Genome of a California Endemic Oak Quercus lobata Nee (Fagaceae).</title>
        <authorList>
            <person name="Sork V.L."/>
            <person name="Fitz-Gibbon S.T."/>
            <person name="Puiu D."/>
            <person name="Crepeau M."/>
            <person name="Gugger P.F."/>
            <person name="Sherman R."/>
            <person name="Stevens K."/>
            <person name="Langley C.H."/>
            <person name="Pellegrini M."/>
            <person name="Salzberg S.L."/>
        </authorList>
    </citation>
    <scope>NUCLEOTIDE SEQUENCE [LARGE SCALE GENOMIC DNA]</scope>
    <source>
        <strain evidence="2 3">cv. SW786</strain>
    </source>
</reference>
<name>A0A7N2KPE0_QUELO</name>
<dbReference type="EnsemblPlants" id="QL01p031665:mrna">
    <property type="protein sequence ID" value="QL01p031665:mrna"/>
    <property type="gene ID" value="QL01p031665"/>
</dbReference>
<dbReference type="InterPro" id="IPR045177">
    <property type="entry name" value="FDM1-5/IDN2"/>
</dbReference>
<dbReference type="EMBL" id="LRBV02000001">
    <property type="status" value="NOT_ANNOTATED_CDS"/>
    <property type="molecule type" value="Genomic_DNA"/>
</dbReference>
<accession>A0A7N2KPE0</accession>
<dbReference type="Proteomes" id="UP000594261">
    <property type="component" value="Chromosome 1"/>
</dbReference>
<dbReference type="PANTHER" id="PTHR21596:SF3">
    <property type="entry name" value="FACTOR OF DNA METHYLATION 1-RELATED"/>
    <property type="match status" value="1"/>
</dbReference>
<dbReference type="PANTHER" id="PTHR21596">
    <property type="entry name" value="RIBONUCLEASE P SUBUNIT P38"/>
    <property type="match status" value="1"/>
</dbReference>
<evidence type="ECO:0000259" key="1">
    <source>
        <dbReference type="Pfam" id="PF03469"/>
    </source>
</evidence>
<dbReference type="Pfam" id="PF03469">
    <property type="entry name" value="XH"/>
    <property type="match status" value="1"/>
</dbReference>
<organism evidence="2 3">
    <name type="scientific">Quercus lobata</name>
    <name type="common">Valley oak</name>
    <dbReference type="NCBI Taxonomy" id="97700"/>
    <lineage>
        <taxon>Eukaryota</taxon>
        <taxon>Viridiplantae</taxon>
        <taxon>Streptophyta</taxon>
        <taxon>Embryophyta</taxon>
        <taxon>Tracheophyta</taxon>
        <taxon>Spermatophyta</taxon>
        <taxon>Magnoliopsida</taxon>
        <taxon>eudicotyledons</taxon>
        <taxon>Gunneridae</taxon>
        <taxon>Pentapetalae</taxon>
        <taxon>rosids</taxon>
        <taxon>fabids</taxon>
        <taxon>Fagales</taxon>
        <taxon>Fagaceae</taxon>
        <taxon>Quercus</taxon>
    </lineage>
</organism>
<feature type="domain" description="Factor of DNA methylation 1-5/IDN2" evidence="1">
    <location>
        <begin position="173"/>
        <end position="246"/>
    </location>
</feature>
<dbReference type="InParanoid" id="A0A7N2KPE0"/>
<dbReference type="AlphaFoldDB" id="A0A7N2KPE0"/>
<reference evidence="2" key="2">
    <citation type="submission" date="2021-01" db="UniProtKB">
        <authorList>
            <consortium name="EnsemblPlants"/>
        </authorList>
    </citation>
    <scope>IDENTIFICATION</scope>
</reference>
<dbReference type="GO" id="GO:0080188">
    <property type="term" value="P:gene silencing by siRNA-directed DNA methylation"/>
    <property type="evidence" value="ECO:0007669"/>
    <property type="project" value="InterPro"/>
</dbReference>
<sequence>MGAKRKIKAIELDLKLMEKASADMVALNQDLISRAKKSSDKLKAVHKRLLKVSISKMLSVFVCEYFEEDLQDMKAINQTLTVQHINMIDELSDIRKEIINENVEVLLILESREWESLTLDHSITQLIEDIQKKKLVIKLQSFAQCERITLGITAGILLRLSWVKMEKLWYAFNTLEIIDEEEERLKGLKDEYGEELYKAVITALIEMHEYNPSGRYVISELWNYKEGRKESMREVVSYILKQWETPK</sequence>
<dbReference type="InterPro" id="IPR005379">
    <property type="entry name" value="FDM1-5/IDN2_XH"/>
</dbReference>